<evidence type="ECO:0000313" key="2">
    <source>
        <dbReference type="Proteomes" id="UP000821845"/>
    </source>
</evidence>
<evidence type="ECO:0000313" key="1">
    <source>
        <dbReference type="EMBL" id="KAH6946629.1"/>
    </source>
</evidence>
<comment type="caution">
    <text evidence="1">The sequence shown here is derived from an EMBL/GenBank/DDBJ whole genome shotgun (WGS) entry which is preliminary data.</text>
</comment>
<name>A0ACB7TP53_HYAAI</name>
<proteinExistence type="predicted"/>
<organism evidence="1 2">
    <name type="scientific">Hyalomma asiaticum</name>
    <name type="common">Tick</name>
    <dbReference type="NCBI Taxonomy" id="266040"/>
    <lineage>
        <taxon>Eukaryota</taxon>
        <taxon>Metazoa</taxon>
        <taxon>Ecdysozoa</taxon>
        <taxon>Arthropoda</taxon>
        <taxon>Chelicerata</taxon>
        <taxon>Arachnida</taxon>
        <taxon>Acari</taxon>
        <taxon>Parasitiformes</taxon>
        <taxon>Ixodida</taxon>
        <taxon>Ixodoidea</taxon>
        <taxon>Ixodidae</taxon>
        <taxon>Hyalomminae</taxon>
        <taxon>Hyalomma</taxon>
    </lineage>
</organism>
<dbReference type="EMBL" id="CM023481">
    <property type="protein sequence ID" value="KAH6946629.1"/>
    <property type="molecule type" value="Genomic_DNA"/>
</dbReference>
<dbReference type="Proteomes" id="UP000821845">
    <property type="component" value="Chromosome 1"/>
</dbReference>
<gene>
    <name evidence="1" type="ORF">HPB50_014234</name>
</gene>
<keyword evidence="2" id="KW-1185">Reference proteome</keyword>
<protein>
    <submittedName>
        <fullName evidence="1">Uncharacterized protein</fullName>
    </submittedName>
</protein>
<sequence>MRTTISSPARTRRPGRTVTPAAVPGARSCSLFDVTDRVTKIRYLVNTGPEICVLPPTLTERHHSPVHSPPLTTVNGLTIRTYGQTSMALDICLYKPHFPLDLCNRRRIRQRIVRTDIL</sequence>
<accession>A0ACB7TP53</accession>
<reference evidence="1" key="1">
    <citation type="submission" date="2020-05" db="EMBL/GenBank/DDBJ databases">
        <title>Large-scale comparative analyses of tick genomes elucidate their genetic diversity and vector capacities.</title>
        <authorList>
            <person name="Jia N."/>
            <person name="Wang J."/>
            <person name="Shi W."/>
            <person name="Du L."/>
            <person name="Sun Y."/>
            <person name="Zhan W."/>
            <person name="Jiang J."/>
            <person name="Wang Q."/>
            <person name="Zhang B."/>
            <person name="Ji P."/>
            <person name="Sakyi L.B."/>
            <person name="Cui X."/>
            <person name="Yuan T."/>
            <person name="Jiang B."/>
            <person name="Yang W."/>
            <person name="Lam T.T.-Y."/>
            <person name="Chang Q."/>
            <person name="Ding S."/>
            <person name="Wang X."/>
            <person name="Zhu J."/>
            <person name="Ruan X."/>
            <person name="Zhao L."/>
            <person name="Wei J."/>
            <person name="Que T."/>
            <person name="Du C."/>
            <person name="Cheng J."/>
            <person name="Dai P."/>
            <person name="Han X."/>
            <person name="Huang E."/>
            <person name="Gao Y."/>
            <person name="Liu J."/>
            <person name="Shao H."/>
            <person name="Ye R."/>
            <person name="Li L."/>
            <person name="Wei W."/>
            <person name="Wang X."/>
            <person name="Wang C."/>
            <person name="Yang T."/>
            <person name="Huo Q."/>
            <person name="Li W."/>
            <person name="Guo W."/>
            <person name="Chen H."/>
            <person name="Zhou L."/>
            <person name="Ni X."/>
            <person name="Tian J."/>
            <person name="Zhou Y."/>
            <person name="Sheng Y."/>
            <person name="Liu T."/>
            <person name="Pan Y."/>
            <person name="Xia L."/>
            <person name="Li J."/>
            <person name="Zhao F."/>
            <person name="Cao W."/>
        </authorList>
    </citation>
    <scope>NUCLEOTIDE SEQUENCE</scope>
    <source>
        <strain evidence="1">Hyas-2018</strain>
    </source>
</reference>